<feature type="signal peptide" evidence="1">
    <location>
        <begin position="1"/>
        <end position="23"/>
    </location>
</feature>
<gene>
    <name evidence="2" type="ORF">GTP69_18935</name>
</gene>
<evidence type="ECO:0000256" key="1">
    <source>
        <dbReference type="SAM" id="SignalP"/>
    </source>
</evidence>
<reference evidence="2 3" key="1">
    <citation type="submission" date="2019-12" db="EMBL/GenBank/DDBJ databases">
        <title>Novel species isolated from a subtropical stream in China.</title>
        <authorList>
            <person name="Lu H."/>
        </authorList>
    </citation>
    <scope>NUCLEOTIDE SEQUENCE [LARGE SCALE GENOMIC DNA]</scope>
    <source>
        <strain evidence="2 3">CY42W</strain>
    </source>
</reference>
<evidence type="ECO:0000313" key="3">
    <source>
        <dbReference type="Proteomes" id="UP000642144"/>
    </source>
</evidence>
<protein>
    <submittedName>
        <fullName evidence="2">Uncharacterized protein</fullName>
    </submittedName>
</protein>
<keyword evidence="3" id="KW-1185">Reference proteome</keyword>
<feature type="chain" id="PRO_5045263522" evidence="1">
    <location>
        <begin position="24"/>
        <end position="222"/>
    </location>
</feature>
<keyword evidence="1" id="KW-0732">Signal</keyword>
<evidence type="ECO:0000313" key="2">
    <source>
        <dbReference type="EMBL" id="MYN28489.1"/>
    </source>
</evidence>
<accession>A0ABW9W3I5</accession>
<dbReference type="Proteomes" id="UP000642144">
    <property type="component" value="Unassembled WGS sequence"/>
</dbReference>
<sequence length="222" mass="23181">MSNRFFRQLTVLMTFAIATAVQAQAPVPAPSPAAPAAPALHVITGFRSAHFGMTEAEVRQAVQHDFPADAAGLRAFDNPTERTRVLAVGLLKLEPGPASAAVSYIFGATSHQLIQVNVVWTTGEQPSEQERAQIAAAGFQLTSYFRELTWEPGHTGSGASRAPGVLTLFTGVDSKNAVVEVRLSGVAVGKAAQPAGPTQLRLAYAAKAGQPDVAPAPKPGSF</sequence>
<dbReference type="RefSeq" id="WP_161056312.1">
    <property type="nucleotide sequence ID" value="NZ_WWCT01000016.1"/>
</dbReference>
<comment type="caution">
    <text evidence="2">The sequence shown here is derived from an EMBL/GenBank/DDBJ whole genome shotgun (WGS) entry which is preliminary data.</text>
</comment>
<proteinExistence type="predicted"/>
<name>A0ABW9W3I5_9BURK</name>
<dbReference type="EMBL" id="WWCT01000016">
    <property type="protein sequence ID" value="MYN28489.1"/>
    <property type="molecule type" value="Genomic_DNA"/>
</dbReference>
<organism evidence="2 3">
    <name type="scientific">Duganella levis</name>
    <dbReference type="NCBI Taxonomy" id="2692169"/>
    <lineage>
        <taxon>Bacteria</taxon>
        <taxon>Pseudomonadati</taxon>
        <taxon>Pseudomonadota</taxon>
        <taxon>Betaproteobacteria</taxon>
        <taxon>Burkholderiales</taxon>
        <taxon>Oxalobacteraceae</taxon>
        <taxon>Telluria group</taxon>
        <taxon>Duganella</taxon>
    </lineage>
</organism>